<protein>
    <submittedName>
        <fullName evidence="2">Uncharacterized protein</fullName>
    </submittedName>
</protein>
<dbReference type="AlphaFoldDB" id="A0A392VA21"/>
<proteinExistence type="predicted"/>
<accession>A0A392VA21</accession>
<feature type="non-terminal residue" evidence="2">
    <location>
        <position position="1"/>
    </location>
</feature>
<dbReference type="Proteomes" id="UP000265520">
    <property type="component" value="Unassembled WGS sequence"/>
</dbReference>
<feature type="region of interest" description="Disordered" evidence="1">
    <location>
        <begin position="12"/>
        <end position="46"/>
    </location>
</feature>
<evidence type="ECO:0000256" key="1">
    <source>
        <dbReference type="SAM" id="MobiDB-lite"/>
    </source>
</evidence>
<comment type="caution">
    <text evidence="2">The sequence shown here is derived from an EMBL/GenBank/DDBJ whole genome shotgun (WGS) entry which is preliminary data.</text>
</comment>
<dbReference type="EMBL" id="LXQA011064112">
    <property type="protein sequence ID" value="MCI83310.1"/>
    <property type="molecule type" value="Genomic_DNA"/>
</dbReference>
<name>A0A392VA21_9FABA</name>
<organism evidence="2 3">
    <name type="scientific">Trifolium medium</name>
    <dbReference type="NCBI Taxonomy" id="97028"/>
    <lineage>
        <taxon>Eukaryota</taxon>
        <taxon>Viridiplantae</taxon>
        <taxon>Streptophyta</taxon>
        <taxon>Embryophyta</taxon>
        <taxon>Tracheophyta</taxon>
        <taxon>Spermatophyta</taxon>
        <taxon>Magnoliopsida</taxon>
        <taxon>eudicotyledons</taxon>
        <taxon>Gunneridae</taxon>
        <taxon>Pentapetalae</taxon>
        <taxon>rosids</taxon>
        <taxon>fabids</taxon>
        <taxon>Fabales</taxon>
        <taxon>Fabaceae</taxon>
        <taxon>Papilionoideae</taxon>
        <taxon>50 kb inversion clade</taxon>
        <taxon>NPAAA clade</taxon>
        <taxon>Hologalegina</taxon>
        <taxon>IRL clade</taxon>
        <taxon>Trifolieae</taxon>
        <taxon>Trifolium</taxon>
    </lineage>
</organism>
<feature type="compositionally biased region" description="Acidic residues" evidence="1">
    <location>
        <begin position="35"/>
        <end position="46"/>
    </location>
</feature>
<evidence type="ECO:0000313" key="2">
    <source>
        <dbReference type="EMBL" id="MCI83310.1"/>
    </source>
</evidence>
<keyword evidence="3" id="KW-1185">Reference proteome</keyword>
<evidence type="ECO:0000313" key="3">
    <source>
        <dbReference type="Proteomes" id="UP000265520"/>
    </source>
</evidence>
<feature type="compositionally biased region" description="Acidic residues" evidence="1">
    <location>
        <begin position="15"/>
        <end position="27"/>
    </location>
</feature>
<sequence>PQIDVEVLIELLNNNEEDANTSEEDNEEDRHINDEDKEDDTYCSDD</sequence>
<reference evidence="2 3" key="1">
    <citation type="journal article" date="2018" name="Front. Plant Sci.">
        <title>Red Clover (Trifolium pratense) and Zigzag Clover (T. medium) - A Picture of Genomic Similarities and Differences.</title>
        <authorList>
            <person name="Dluhosova J."/>
            <person name="Istvanek J."/>
            <person name="Nedelnik J."/>
            <person name="Repkova J."/>
        </authorList>
    </citation>
    <scope>NUCLEOTIDE SEQUENCE [LARGE SCALE GENOMIC DNA]</scope>
    <source>
        <strain evidence="3">cv. 10/8</strain>
        <tissue evidence="2">Leaf</tissue>
    </source>
</reference>